<dbReference type="InterPro" id="IPR013783">
    <property type="entry name" value="Ig-like_fold"/>
</dbReference>
<keyword evidence="7" id="KW-1185">Reference proteome</keyword>
<dbReference type="InterPro" id="IPR013106">
    <property type="entry name" value="Ig_V-set"/>
</dbReference>
<evidence type="ECO:0000256" key="4">
    <source>
        <dbReference type="SAM" id="SignalP"/>
    </source>
</evidence>
<dbReference type="GO" id="GO:0030183">
    <property type="term" value="P:B cell differentiation"/>
    <property type="evidence" value="ECO:0007669"/>
    <property type="project" value="TreeGrafter"/>
</dbReference>
<dbReference type="EMBL" id="JAHKSW010000010">
    <property type="protein sequence ID" value="KAG7327764.1"/>
    <property type="molecule type" value="Genomic_DNA"/>
</dbReference>
<dbReference type="InterPro" id="IPR003599">
    <property type="entry name" value="Ig_sub"/>
</dbReference>
<dbReference type="PANTHER" id="PTHR14334">
    <property type="entry name" value="B-CELL ANTIGEN RECEPTOR COMPLEX-ASSOCIATED PROTEIN"/>
    <property type="match status" value="1"/>
</dbReference>
<keyword evidence="4" id="KW-0732">Signal</keyword>
<feature type="region of interest" description="Disordered" evidence="2">
    <location>
        <begin position="300"/>
        <end position="319"/>
    </location>
</feature>
<evidence type="ECO:0000313" key="6">
    <source>
        <dbReference type="EMBL" id="KAG7327764.1"/>
    </source>
</evidence>
<feature type="compositionally biased region" description="Polar residues" evidence="2">
    <location>
        <begin position="227"/>
        <end position="243"/>
    </location>
</feature>
<dbReference type="AlphaFoldDB" id="A0A9D3NT32"/>
<evidence type="ECO:0000256" key="1">
    <source>
        <dbReference type="ARBA" id="ARBA00023319"/>
    </source>
</evidence>
<dbReference type="GO" id="GO:0050853">
    <property type="term" value="P:B cell receptor signaling pathway"/>
    <property type="evidence" value="ECO:0007669"/>
    <property type="project" value="TreeGrafter"/>
</dbReference>
<name>A0A9D3NT32_9TELE</name>
<dbReference type="Proteomes" id="UP000824219">
    <property type="component" value="Linkage Group LG10"/>
</dbReference>
<keyword evidence="3" id="KW-1133">Transmembrane helix</keyword>
<feature type="region of interest" description="Disordered" evidence="2">
    <location>
        <begin position="207"/>
        <end position="256"/>
    </location>
</feature>
<dbReference type="SMART" id="SM00409">
    <property type="entry name" value="IG"/>
    <property type="match status" value="1"/>
</dbReference>
<dbReference type="OrthoDB" id="8958081at2759"/>
<organism evidence="6 7">
    <name type="scientific">Hemibagrus wyckioides</name>
    <dbReference type="NCBI Taxonomy" id="337641"/>
    <lineage>
        <taxon>Eukaryota</taxon>
        <taxon>Metazoa</taxon>
        <taxon>Chordata</taxon>
        <taxon>Craniata</taxon>
        <taxon>Vertebrata</taxon>
        <taxon>Euteleostomi</taxon>
        <taxon>Actinopterygii</taxon>
        <taxon>Neopterygii</taxon>
        <taxon>Teleostei</taxon>
        <taxon>Ostariophysi</taxon>
        <taxon>Siluriformes</taxon>
        <taxon>Bagridae</taxon>
        <taxon>Hemibagrus</taxon>
    </lineage>
</organism>
<feature type="domain" description="Ig-like" evidence="5">
    <location>
        <begin position="30"/>
        <end position="123"/>
    </location>
</feature>
<feature type="compositionally biased region" description="Basic and acidic residues" evidence="2">
    <location>
        <begin position="207"/>
        <end position="226"/>
    </location>
</feature>
<dbReference type="InterPro" id="IPR036179">
    <property type="entry name" value="Ig-like_dom_sf"/>
</dbReference>
<evidence type="ECO:0000259" key="5">
    <source>
        <dbReference type="PROSITE" id="PS50835"/>
    </source>
</evidence>
<evidence type="ECO:0000256" key="2">
    <source>
        <dbReference type="SAM" id="MobiDB-lite"/>
    </source>
</evidence>
<dbReference type="GO" id="GO:0009897">
    <property type="term" value="C:external side of plasma membrane"/>
    <property type="evidence" value="ECO:0007669"/>
    <property type="project" value="TreeGrafter"/>
</dbReference>
<feature type="compositionally biased region" description="Basic and acidic residues" evidence="2">
    <location>
        <begin position="309"/>
        <end position="319"/>
    </location>
</feature>
<proteinExistence type="predicted"/>
<dbReference type="SUPFAM" id="SSF48726">
    <property type="entry name" value="Immunoglobulin"/>
    <property type="match status" value="1"/>
</dbReference>
<dbReference type="InterPro" id="IPR007110">
    <property type="entry name" value="Ig-like_dom"/>
</dbReference>
<dbReference type="Gene3D" id="2.60.40.10">
    <property type="entry name" value="Immunoglobulins"/>
    <property type="match status" value="1"/>
</dbReference>
<gene>
    <name evidence="6" type="ORF">KOW79_009370</name>
</gene>
<dbReference type="PROSITE" id="PS50835">
    <property type="entry name" value="IG_LIKE"/>
    <property type="match status" value="1"/>
</dbReference>
<dbReference type="GO" id="GO:0019815">
    <property type="term" value="C:B cell receptor complex"/>
    <property type="evidence" value="ECO:0007669"/>
    <property type="project" value="TreeGrafter"/>
</dbReference>
<keyword evidence="1" id="KW-0393">Immunoglobulin domain</keyword>
<reference evidence="6 7" key="1">
    <citation type="submission" date="2021-06" db="EMBL/GenBank/DDBJ databases">
        <title>Chromosome-level genome assembly of the red-tail catfish (Hemibagrus wyckioides).</title>
        <authorList>
            <person name="Shao F."/>
        </authorList>
    </citation>
    <scope>NUCLEOTIDE SEQUENCE [LARGE SCALE GENOMIC DNA]</scope>
    <source>
        <strain evidence="6">EC202008001</strain>
        <tissue evidence="6">Blood</tissue>
    </source>
</reference>
<keyword evidence="3" id="KW-0472">Membrane</keyword>
<feature type="chain" id="PRO_5038547876" description="Ig-like domain-containing protein" evidence="4">
    <location>
        <begin position="17"/>
        <end position="319"/>
    </location>
</feature>
<keyword evidence="3" id="KW-0812">Transmembrane</keyword>
<dbReference type="Pfam" id="PF07686">
    <property type="entry name" value="V-set"/>
    <property type="match status" value="1"/>
</dbReference>
<feature type="signal peptide" evidence="4">
    <location>
        <begin position="1"/>
        <end position="16"/>
    </location>
</feature>
<evidence type="ECO:0000313" key="7">
    <source>
        <dbReference type="Proteomes" id="UP000824219"/>
    </source>
</evidence>
<sequence length="319" mass="35923">MDYLLIRNFLLMLTVGAIINARVHRTLVEPMVPSMVAACLGSNPTINCSFYTDAKGLKVKWYFSNTSDFKHNEKIQSSNRSSVSHYHEAQGWTASFLTIKNVTFSDMGWYFCEVTQDIPELIDKHSNGSKLVIYSPTESNVEYNTTTCDSPTGSNFKCNTTNSTTICASETPNASPWWLWVVLAVGCVLIITSVIITTVIRRRKKESPVYENTKEASKRQWKEDQSLQRSMPSKGYSNKQMDTLTPHKYESCPKDSEGSVHLTLQTSSSSFLSPPLSSFSLARMTPQDYTMMFLKSTWRDAEEAADSGPPDRKNSSLYL</sequence>
<feature type="transmembrane region" description="Helical" evidence="3">
    <location>
        <begin position="177"/>
        <end position="200"/>
    </location>
</feature>
<feature type="compositionally biased region" description="Basic and acidic residues" evidence="2">
    <location>
        <begin position="245"/>
        <end position="256"/>
    </location>
</feature>
<accession>A0A9D3NT32</accession>
<evidence type="ECO:0000256" key="3">
    <source>
        <dbReference type="SAM" id="Phobius"/>
    </source>
</evidence>
<comment type="caution">
    <text evidence="6">The sequence shown here is derived from an EMBL/GenBank/DDBJ whole genome shotgun (WGS) entry which is preliminary data.</text>
</comment>
<protein>
    <recommendedName>
        <fullName evidence="5">Ig-like domain-containing protein</fullName>
    </recommendedName>
</protein>
<dbReference type="PANTHER" id="PTHR14334:SF1">
    <property type="entry name" value="B-CELL ANTIGEN RECEPTOR COMPLEX-ASSOCIATED PROTEIN ALPHA CHAIN"/>
    <property type="match status" value="1"/>
</dbReference>